<proteinExistence type="predicted"/>
<name>A0A7X0TNQ9_9LIST</name>
<accession>A0A7X0TNQ9</accession>
<protein>
    <submittedName>
        <fullName evidence="1">Uncharacterized protein</fullName>
    </submittedName>
</protein>
<dbReference type="RefSeq" id="WP_185372982.1">
    <property type="nucleotide sequence ID" value="NZ_JAARNB010000001.1"/>
</dbReference>
<evidence type="ECO:0000313" key="1">
    <source>
        <dbReference type="EMBL" id="MBC1331116.1"/>
    </source>
</evidence>
<sequence>MYMNDTERRKLFDAVAVKRKEALAGKYSLEKRKQMAVDMIEANGIQIGDPLMDKLADFVLLDDLTNRDALKARVPDSFLSERQLERRRAREVAFKEFD</sequence>
<dbReference type="AlphaFoldDB" id="A0A7X0TNQ9"/>
<comment type="caution">
    <text evidence="1">The sequence shown here is derived from an EMBL/GenBank/DDBJ whole genome shotgun (WGS) entry which is preliminary data.</text>
</comment>
<dbReference type="EMBL" id="JAAROL010000001">
    <property type="protein sequence ID" value="MBC1331116.1"/>
    <property type="molecule type" value="Genomic_DNA"/>
</dbReference>
<evidence type="ECO:0000313" key="2">
    <source>
        <dbReference type="Proteomes" id="UP000532866"/>
    </source>
</evidence>
<reference evidence="1 2" key="1">
    <citation type="submission" date="2020-03" db="EMBL/GenBank/DDBJ databases">
        <title>Soil Listeria distribution.</title>
        <authorList>
            <person name="Liao J."/>
            <person name="Wiedmann M."/>
        </authorList>
    </citation>
    <scope>NUCLEOTIDE SEQUENCE [LARGE SCALE GENOMIC DNA]</scope>
    <source>
        <strain evidence="1 2">FSL L7-1833</strain>
    </source>
</reference>
<gene>
    <name evidence="1" type="ORF">HB759_04045</name>
</gene>
<organism evidence="1 2">
    <name type="scientific">Listeria booriae</name>
    <dbReference type="NCBI Taxonomy" id="1552123"/>
    <lineage>
        <taxon>Bacteria</taxon>
        <taxon>Bacillati</taxon>
        <taxon>Bacillota</taxon>
        <taxon>Bacilli</taxon>
        <taxon>Bacillales</taxon>
        <taxon>Listeriaceae</taxon>
        <taxon>Listeria</taxon>
    </lineage>
</organism>
<dbReference type="Proteomes" id="UP000532866">
    <property type="component" value="Unassembled WGS sequence"/>
</dbReference>